<reference evidence="2 3" key="1">
    <citation type="submission" date="2019-01" db="EMBL/GenBank/DDBJ databases">
        <authorList>
            <person name="Sayadi A."/>
        </authorList>
    </citation>
    <scope>NUCLEOTIDE SEQUENCE [LARGE SCALE GENOMIC DNA]</scope>
</reference>
<keyword evidence="3" id="KW-1185">Reference proteome</keyword>
<evidence type="ECO:0000256" key="1">
    <source>
        <dbReference type="SAM" id="SignalP"/>
    </source>
</evidence>
<dbReference type="AlphaFoldDB" id="A0A653DIM5"/>
<organism evidence="2 3">
    <name type="scientific">Callosobruchus maculatus</name>
    <name type="common">Southern cowpea weevil</name>
    <name type="synonym">Pulse bruchid</name>
    <dbReference type="NCBI Taxonomy" id="64391"/>
    <lineage>
        <taxon>Eukaryota</taxon>
        <taxon>Metazoa</taxon>
        <taxon>Ecdysozoa</taxon>
        <taxon>Arthropoda</taxon>
        <taxon>Hexapoda</taxon>
        <taxon>Insecta</taxon>
        <taxon>Pterygota</taxon>
        <taxon>Neoptera</taxon>
        <taxon>Endopterygota</taxon>
        <taxon>Coleoptera</taxon>
        <taxon>Polyphaga</taxon>
        <taxon>Cucujiformia</taxon>
        <taxon>Chrysomeloidea</taxon>
        <taxon>Chrysomelidae</taxon>
        <taxon>Bruchinae</taxon>
        <taxon>Bruchini</taxon>
        <taxon>Callosobruchus</taxon>
    </lineage>
</organism>
<gene>
    <name evidence="2" type="ORF">CALMAC_LOCUS17714</name>
</gene>
<name>A0A653DIM5_CALMS</name>
<keyword evidence="1" id="KW-0732">Signal</keyword>
<proteinExistence type="predicted"/>
<dbReference type="OrthoDB" id="10504934at2759"/>
<dbReference type="Proteomes" id="UP000410492">
    <property type="component" value="Unassembled WGS sequence"/>
</dbReference>
<accession>A0A653DIM5</accession>
<evidence type="ECO:0000313" key="2">
    <source>
        <dbReference type="EMBL" id="VEN59839.1"/>
    </source>
</evidence>
<dbReference type="Gene3D" id="3.15.10.30">
    <property type="entry name" value="Haemolymph juvenile hormone binding protein"/>
    <property type="match status" value="1"/>
</dbReference>
<dbReference type="EMBL" id="CAACVG010012175">
    <property type="protein sequence ID" value="VEN59839.1"/>
    <property type="molecule type" value="Genomic_DNA"/>
</dbReference>
<dbReference type="InterPro" id="IPR038606">
    <property type="entry name" value="To_sf"/>
</dbReference>
<feature type="signal peptide" evidence="1">
    <location>
        <begin position="1"/>
        <end position="20"/>
    </location>
</feature>
<dbReference type="InterPro" id="IPR010562">
    <property type="entry name" value="Haemolymph_juvenile_hormone-bd"/>
</dbReference>
<evidence type="ECO:0008006" key="4">
    <source>
        <dbReference type="Google" id="ProtNLM"/>
    </source>
</evidence>
<evidence type="ECO:0000313" key="3">
    <source>
        <dbReference type="Proteomes" id="UP000410492"/>
    </source>
</evidence>
<sequence>MRAGIILSALLVVLTARSESSVLGVGSDIDDIIQKLVDNIPKKIINHGGSFEVPSNKYIQGKVNIAESMTTGLNDVLVNLLTYDPKLKLVQLMARFPKVVHKGVYHNNVTLSKSHKQVEDTTSVMAVLSAVSVSIRCNIDKRHVWKLEANTTVEVGNIKLSGFLNDDKLSQSLSKIISENFSHIFYSHESPITRFLSPIFERAVNTLYHN</sequence>
<feature type="chain" id="PRO_5025031179" description="Lipid-binding serum glycoprotein N-terminal domain-containing protein" evidence="1">
    <location>
        <begin position="21"/>
        <end position="210"/>
    </location>
</feature>
<protein>
    <recommendedName>
        <fullName evidence="4">Lipid-binding serum glycoprotein N-terminal domain-containing protein</fullName>
    </recommendedName>
</protein>
<dbReference type="Pfam" id="PF06585">
    <property type="entry name" value="JHBP"/>
    <property type="match status" value="1"/>
</dbReference>